<sequence>MVQADKLRAHYGFKTPDALFLATALEAKAEAFITNDVRLQGIENYRNNTIK</sequence>
<dbReference type="Pfam" id="PF01850">
    <property type="entry name" value="PIN"/>
    <property type="match status" value="1"/>
</dbReference>
<dbReference type="Proteomes" id="UP001176021">
    <property type="component" value="Unassembled WGS sequence"/>
</dbReference>
<evidence type="ECO:0000259" key="1">
    <source>
        <dbReference type="Pfam" id="PF01850"/>
    </source>
</evidence>
<comment type="caution">
    <text evidence="2">The sequence shown here is derived from an EMBL/GenBank/DDBJ whole genome shotgun (WGS) entry which is preliminary data.</text>
</comment>
<organism evidence="2 3">
    <name type="scientific">Desulfosporosinus nitroreducens</name>
    <dbReference type="NCBI Taxonomy" id="2018668"/>
    <lineage>
        <taxon>Bacteria</taxon>
        <taxon>Bacillati</taxon>
        <taxon>Bacillota</taxon>
        <taxon>Clostridia</taxon>
        <taxon>Eubacteriales</taxon>
        <taxon>Desulfitobacteriaceae</taxon>
        <taxon>Desulfosporosinus</taxon>
    </lineage>
</organism>
<name>A0ABT8QSE3_9FIRM</name>
<dbReference type="RefSeq" id="WP_302049252.1">
    <property type="nucleotide sequence ID" value="NZ_JAMJEV010000013.1"/>
</dbReference>
<keyword evidence="3" id="KW-1185">Reference proteome</keyword>
<evidence type="ECO:0000313" key="2">
    <source>
        <dbReference type="EMBL" id="MDO0824277.1"/>
    </source>
</evidence>
<feature type="domain" description="PIN" evidence="1">
    <location>
        <begin position="3"/>
        <end position="40"/>
    </location>
</feature>
<evidence type="ECO:0000313" key="3">
    <source>
        <dbReference type="Proteomes" id="UP001176021"/>
    </source>
</evidence>
<dbReference type="EMBL" id="JAMJEV010000013">
    <property type="protein sequence ID" value="MDO0824277.1"/>
    <property type="molecule type" value="Genomic_DNA"/>
</dbReference>
<dbReference type="InterPro" id="IPR002716">
    <property type="entry name" value="PIN_dom"/>
</dbReference>
<accession>A0ABT8QSE3</accession>
<proteinExistence type="predicted"/>
<reference evidence="2" key="1">
    <citation type="submission" date="2022-05" db="EMBL/GenBank/DDBJ databases">
        <title>Expanded diversity of anoxic marine methylotrophy in a Black Sea sulfate reducing microorganism.</title>
        <authorList>
            <person name="Fischer P.Q."/>
            <person name="Stams A.J.M."/>
            <person name="Villanueva L."/>
            <person name="Sousa D.Z."/>
        </authorList>
    </citation>
    <scope>NUCLEOTIDE SEQUENCE</scope>
    <source>
        <strain evidence="2">P130</strain>
    </source>
</reference>
<dbReference type="SUPFAM" id="SSF88723">
    <property type="entry name" value="PIN domain-like"/>
    <property type="match status" value="1"/>
</dbReference>
<gene>
    <name evidence="2" type="ORF">M8H41_15650</name>
</gene>
<dbReference type="InterPro" id="IPR029060">
    <property type="entry name" value="PIN-like_dom_sf"/>
</dbReference>
<protein>
    <submittedName>
        <fullName evidence="2">PIN domain-containing protein</fullName>
    </submittedName>
</protein>